<evidence type="ECO:0000259" key="6">
    <source>
        <dbReference type="Pfam" id="PF08170"/>
    </source>
</evidence>
<evidence type="ECO:0000313" key="9">
    <source>
        <dbReference type="Proteomes" id="UP000245768"/>
    </source>
</evidence>
<reference evidence="8" key="1">
    <citation type="journal article" date="2018" name="Mol. Biol. Evol.">
        <title>Broad Genomic Sampling Reveals a Smut Pathogenic Ancestry of the Fungal Clade Ustilaginomycotina.</title>
        <authorList>
            <person name="Kijpornyongpan T."/>
            <person name="Mondo S.J."/>
            <person name="Barry K."/>
            <person name="Sandor L."/>
            <person name="Lee J."/>
            <person name="Lipzen A."/>
            <person name="Pangilinan J."/>
            <person name="LaButti K."/>
            <person name="Hainaut M."/>
            <person name="Henrissat B."/>
            <person name="Grigoriev I.V."/>
            <person name="Spatafora J.W."/>
            <person name="Aime M.C."/>
        </authorList>
    </citation>
    <scope>NUCLEOTIDE SEQUENCE [LARGE SCALE GENOMIC DNA]</scope>
    <source>
        <strain evidence="8">MCA 4198</strain>
    </source>
</reference>
<feature type="domain" description="POPLD" evidence="6">
    <location>
        <begin position="585"/>
        <end position="674"/>
    </location>
</feature>
<evidence type="ECO:0000256" key="1">
    <source>
        <dbReference type="ARBA" id="ARBA00004123"/>
    </source>
</evidence>
<evidence type="ECO:0008006" key="10">
    <source>
        <dbReference type="Google" id="ProtNLM"/>
    </source>
</evidence>
<feature type="compositionally biased region" description="Basic and acidic residues" evidence="4">
    <location>
        <begin position="124"/>
        <end position="140"/>
    </location>
</feature>
<keyword evidence="2" id="KW-0819">tRNA processing</keyword>
<keyword evidence="9" id="KW-1185">Reference proteome</keyword>
<dbReference type="GeneID" id="37045404"/>
<dbReference type="Pfam" id="PF22770">
    <property type="entry name" value="POP1_C"/>
    <property type="match status" value="1"/>
</dbReference>
<organism evidence="8 9">
    <name type="scientific">Acaromyces ingoldii</name>
    <dbReference type="NCBI Taxonomy" id="215250"/>
    <lineage>
        <taxon>Eukaryota</taxon>
        <taxon>Fungi</taxon>
        <taxon>Dikarya</taxon>
        <taxon>Basidiomycota</taxon>
        <taxon>Ustilaginomycotina</taxon>
        <taxon>Exobasidiomycetes</taxon>
        <taxon>Exobasidiales</taxon>
        <taxon>Cryptobasidiaceae</taxon>
        <taxon>Acaromyces</taxon>
    </lineage>
</organism>
<protein>
    <recommendedName>
        <fullName evidence="10">POP1-domain-containing protein</fullName>
    </recommendedName>
</protein>
<feature type="compositionally biased region" description="Basic and acidic residues" evidence="4">
    <location>
        <begin position="24"/>
        <end position="35"/>
    </location>
</feature>
<dbReference type="FunCoup" id="A0A316YTT4">
    <property type="interactions" value="394"/>
</dbReference>
<evidence type="ECO:0000256" key="3">
    <source>
        <dbReference type="ARBA" id="ARBA00023242"/>
    </source>
</evidence>
<evidence type="ECO:0000256" key="2">
    <source>
        <dbReference type="ARBA" id="ARBA00022694"/>
    </source>
</evidence>
<dbReference type="GO" id="GO:0000172">
    <property type="term" value="C:ribonuclease MRP complex"/>
    <property type="evidence" value="ECO:0007669"/>
    <property type="project" value="InterPro"/>
</dbReference>
<dbReference type="InParanoid" id="A0A316YTT4"/>
<dbReference type="Pfam" id="PF06978">
    <property type="entry name" value="POP1_N"/>
    <property type="match status" value="1"/>
</dbReference>
<evidence type="ECO:0000313" key="8">
    <source>
        <dbReference type="EMBL" id="PWN92184.1"/>
    </source>
</evidence>
<dbReference type="AlphaFoldDB" id="A0A316YTT4"/>
<dbReference type="OrthoDB" id="442863at2759"/>
<dbReference type="InterPro" id="IPR012590">
    <property type="entry name" value="POPLD_dom"/>
</dbReference>
<feature type="region of interest" description="Disordered" evidence="4">
    <location>
        <begin position="118"/>
        <end position="154"/>
    </location>
</feature>
<evidence type="ECO:0000256" key="4">
    <source>
        <dbReference type="SAM" id="MobiDB-lite"/>
    </source>
</evidence>
<dbReference type="STRING" id="215250.A0A316YTT4"/>
<dbReference type="InterPro" id="IPR039182">
    <property type="entry name" value="Pop1"/>
</dbReference>
<dbReference type="GO" id="GO:0001682">
    <property type="term" value="P:tRNA 5'-leader removal"/>
    <property type="evidence" value="ECO:0007669"/>
    <property type="project" value="InterPro"/>
</dbReference>
<dbReference type="GO" id="GO:0005655">
    <property type="term" value="C:nucleolar ribonuclease P complex"/>
    <property type="evidence" value="ECO:0007669"/>
    <property type="project" value="InterPro"/>
</dbReference>
<dbReference type="InterPro" id="IPR055079">
    <property type="entry name" value="POP1_C"/>
</dbReference>
<accession>A0A316YTT4</accession>
<evidence type="ECO:0000259" key="5">
    <source>
        <dbReference type="Pfam" id="PF06978"/>
    </source>
</evidence>
<name>A0A316YTT4_9BASI</name>
<dbReference type="PANTHER" id="PTHR22731:SF3">
    <property type="entry name" value="RIBONUCLEASES P_MRP PROTEIN SUBUNIT POP1"/>
    <property type="match status" value="1"/>
</dbReference>
<gene>
    <name evidence="8" type="ORF">FA10DRAFT_278797</name>
</gene>
<dbReference type="PANTHER" id="PTHR22731">
    <property type="entry name" value="RIBONUCLEASES P/MRP PROTEIN SUBUNIT POP1"/>
    <property type="match status" value="1"/>
</dbReference>
<dbReference type="RefSeq" id="XP_025379382.1">
    <property type="nucleotide sequence ID" value="XM_025523488.1"/>
</dbReference>
<feature type="region of interest" description="Disordered" evidence="4">
    <location>
        <begin position="1"/>
        <end position="65"/>
    </location>
</feature>
<proteinExistence type="predicted"/>
<keyword evidence="3" id="KW-0539">Nucleus</keyword>
<feature type="domain" description="Pop1 N-terminal" evidence="5">
    <location>
        <begin position="69"/>
        <end position="268"/>
    </location>
</feature>
<dbReference type="EMBL" id="KZ819635">
    <property type="protein sequence ID" value="PWN92184.1"/>
    <property type="molecule type" value="Genomic_DNA"/>
</dbReference>
<feature type="compositionally biased region" description="Basic and acidic residues" evidence="4">
    <location>
        <begin position="48"/>
        <end position="57"/>
    </location>
</feature>
<evidence type="ECO:0000259" key="7">
    <source>
        <dbReference type="Pfam" id="PF22770"/>
    </source>
</evidence>
<dbReference type="InterPro" id="IPR009723">
    <property type="entry name" value="Pop1_N"/>
</dbReference>
<comment type="subcellular location">
    <subcellularLocation>
        <location evidence="1">Nucleus</location>
    </subcellularLocation>
</comment>
<dbReference type="Proteomes" id="UP000245768">
    <property type="component" value="Unassembled WGS sequence"/>
</dbReference>
<sequence length="908" mass="99914">MMAAGIKRKPGDGEGGSAAAGSKEGPEKNKKVRLLEKKRKSRVIKVGNNDEKKRRGPDLPGQLGVDSTLEAHAQEIASLRAAMARAASKEGSNVRAWQMLPRHARRRNASHNLLALPKRLRSKGRAELRASKTEPRSRAESRHRRSAKGRSSLGAYPRRVETRRHTELVLRALRSARKGKTGAYGRAGVARRANAWLETHLWHAKRFRMSSLRPKVFGPRGTLPSPTLSRWGFSLAEEPSLKSHRASWRAQKARATVMDRSYESWIRIDSLAEEGEMPAEEALGRALAAAGILDGWQPSIWGPGTKYCETTMMSFSNEERGKQTSMSSLPAAQAPVQVMWIPEQDRKPRRALLKTHPANIDMLFGRVKRACQTTKSEVKVEGKMVGHLQVTRLNAIPSPVISAGSGAKGRRHGSQAIAPGSKRTAAAFLAAIQRAAAKLEGFNTFEIAGPQAGPLLASVLRLPKSTDKVKKEAYDVLASRHPKIESGTVMAFDVHDPRLSYPPKKRAVGDVRREGAGKVKKSTVVGDPTLARGRLFTHGAMLPTYTKGEIDSRRAHLVVPGSRLLPSSSDDVVPVVVLCGAQSRFTLIVPRGWGRPFWLSLAHGDPGTVRVIGQVQARSIQLDSGSPCYPHDWTGTAAGRFIQDEEASRAQAEWSRRPPAKRVNYDRAGIRFPWGGRELWETCVANGSRFERSRGEEDKRKRRAPWMLATSSSAQLGSRTGTGEQVDQLQGSPVVDMGKLVERYVSGGEDAVRLDFGHDISRVLVCVRVTACRKGAFGPFAEIHHLRERDAVHWRETLEAVEKQKEQRDEVELHRLESKRAAKDTLVGAVTTGDYSLSRGRGQAIASISLIAWLDLVKRDVARGQAVTEKEAGMEKQRNPIPLDKLVIVRNIDGGVCRAASLDLIHFA</sequence>
<dbReference type="Pfam" id="PF08170">
    <property type="entry name" value="POPLD"/>
    <property type="match status" value="1"/>
</dbReference>
<feature type="domain" description="POP1 C-terminal" evidence="7">
    <location>
        <begin position="800"/>
        <end position="904"/>
    </location>
</feature>